<dbReference type="EMBL" id="LWUJ01000010">
    <property type="protein sequence ID" value="OAL10607.1"/>
    <property type="molecule type" value="Genomic_DNA"/>
</dbReference>
<accession>A0A1A9QDR0</accession>
<evidence type="ECO:0000313" key="1">
    <source>
        <dbReference type="EMBL" id="OAL10607.1"/>
    </source>
</evidence>
<keyword evidence="2" id="KW-1185">Reference proteome</keyword>
<reference evidence="2" key="1">
    <citation type="submission" date="2016-04" db="EMBL/GenBank/DDBJ databases">
        <authorList>
            <person name="Quiroz-Castaneda R.E."/>
            <person name="Martinez-Ocampo F."/>
        </authorList>
    </citation>
    <scope>NUCLEOTIDE SEQUENCE [LARGE SCALE GENOMIC DNA]</scope>
    <source>
        <strain evidence="2">INIFAP01</strain>
    </source>
</reference>
<proteinExistence type="predicted"/>
<gene>
    <name evidence="1" type="ORF">A6V39_00885</name>
</gene>
<organism evidence="1 2">
    <name type="scientific">Candidatus Mycoplasma haematobovis</name>
    <dbReference type="NCBI Taxonomy" id="432608"/>
    <lineage>
        <taxon>Bacteria</taxon>
        <taxon>Bacillati</taxon>
        <taxon>Mycoplasmatota</taxon>
        <taxon>Mollicutes</taxon>
        <taxon>Mycoplasmataceae</taxon>
        <taxon>Mycoplasma</taxon>
    </lineage>
</organism>
<protein>
    <submittedName>
        <fullName evidence="1">Uncharacterized protein</fullName>
    </submittedName>
</protein>
<dbReference type="AlphaFoldDB" id="A0A1A9QDR0"/>
<dbReference type="Proteomes" id="UP000077623">
    <property type="component" value="Unassembled WGS sequence"/>
</dbReference>
<evidence type="ECO:0000313" key="2">
    <source>
        <dbReference type="Proteomes" id="UP000077623"/>
    </source>
</evidence>
<sequence>MSSTLVKAGIGLAGVTTIGGGVTAAYLINNKEVEETRPSTIPSEAVPRNQMNQDQLLIF</sequence>
<dbReference type="STRING" id="432608.A6V39_00885"/>
<comment type="caution">
    <text evidence="1">The sequence shown here is derived from an EMBL/GenBank/DDBJ whole genome shotgun (WGS) entry which is preliminary data.</text>
</comment>
<name>A0A1A9QDR0_9MOLU</name>
<dbReference type="RefSeq" id="WP_187149842.1">
    <property type="nucleotide sequence ID" value="NZ_LWUJ01000010.1"/>
</dbReference>